<name>F2TDM1_AJEDA</name>
<dbReference type="HOGENOM" id="CLU_2305290_0_0_1"/>
<evidence type="ECO:0000313" key="2">
    <source>
        <dbReference type="EMBL" id="EGE81334.2"/>
    </source>
</evidence>
<organism evidence="2">
    <name type="scientific">Ajellomyces dermatitidis (strain ATCC 18188 / CBS 674.68)</name>
    <name type="common">Blastomyces dermatitidis</name>
    <dbReference type="NCBI Taxonomy" id="653446"/>
    <lineage>
        <taxon>Eukaryota</taxon>
        <taxon>Fungi</taxon>
        <taxon>Dikarya</taxon>
        <taxon>Ascomycota</taxon>
        <taxon>Pezizomycotina</taxon>
        <taxon>Eurotiomycetes</taxon>
        <taxon>Eurotiomycetidae</taxon>
        <taxon>Onygenales</taxon>
        <taxon>Ajellomycetaceae</taxon>
        <taxon>Blastomyces</taxon>
    </lineage>
</organism>
<feature type="region of interest" description="Disordered" evidence="1">
    <location>
        <begin position="1"/>
        <end position="42"/>
    </location>
</feature>
<protein>
    <recommendedName>
        <fullName evidence="3">Myb-like domain-containing protein</fullName>
    </recommendedName>
</protein>
<dbReference type="AlphaFoldDB" id="F2TDM1"/>
<feature type="compositionally biased region" description="Basic and acidic residues" evidence="1">
    <location>
        <begin position="1"/>
        <end position="12"/>
    </location>
</feature>
<evidence type="ECO:0008006" key="3">
    <source>
        <dbReference type="Google" id="ProtNLM"/>
    </source>
</evidence>
<dbReference type="Proteomes" id="UP000007802">
    <property type="component" value="Unassembled WGS sequence"/>
</dbReference>
<evidence type="ECO:0000256" key="1">
    <source>
        <dbReference type="SAM" id="MobiDB-lite"/>
    </source>
</evidence>
<accession>F2TDM1</accession>
<gene>
    <name evidence="2" type="ORF">BDDG_04276</name>
</gene>
<dbReference type="EMBL" id="GG749425">
    <property type="protein sequence ID" value="EGE81334.2"/>
    <property type="molecule type" value="Genomic_DNA"/>
</dbReference>
<proteinExistence type="predicted"/>
<reference evidence="2" key="1">
    <citation type="submission" date="2010-03" db="EMBL/GenBank/DDBJ databases">
        <title>Annotation of Blastomyces dermatitidis strain ATCC 18188.</title>
        <authorList>
            <consortium name="The Broad Institute Genome Sequencing Platform"/>
            <consortium name="Broad Institute Genome Sequencing Center for Infectious Disease."/>
            <person name="Cuomo C."/>
            <person name="Klein B."/>
            <person name="Sullivan T."/>
            <person name="Heitman J."/>
            <person name="Young S."/>
            <person name="Zeng Q."/>
            <person name="Gargeya S."/>
            <person name="Alvarado L."/>
            <person name="Berlin A.M."/>
            <person name="Chapman S.B."/>
            <person name="Chen Z."/>
            <person name="Freedman E."/>
            <person name="Gellesch M."/>
            <person name="Goldberg J."/>
            <person name="Griggs A."/>
            <person name="Gujja S."/>
            <person name="Heilman E."/>
            <person name="Heiman D."/>
            <person name="Howarth C."/>
            <person name="Mehta T."/>
            <person name="Neiman D."/>
            <person name="Pearson M."/>
            <person name="Roberts A."/>
            <person name="Saif S."/>
            <person name="Shea T."/>
            <person name="Shenoy N."/>
            <person name="Sisk P."/>
            <person name="Stolte C."/>
            <person name="Sykes S."/>
            <person name="White J."/>
            <person name="Yandava C."/>
            <person name="Haas B."/>
            <person name="Nusbaum C."/>
            <person name="Birren B."/>
        </authorList>
    </citation>
    <scope>NUCLEOTIDE SEQUENCE [LARGE SCALE GENOMIC DNA]</scope>
    <source>
        <strain evidence="2">ATCC 18188</strain>
    </source>
</reference>
<sequence>MKHSKNSADDSSRVFTVSPDDAVTNHSANAHSLSSLSCEEQPSVMTDTHVPFTSEDDMLLKKLKKDSKSWDEIIKCFPGRFKATLQVQ</sequence>
<feature type="compositionally biased region" description="Low complexity" evidence="1">
    <location>
        <begin position="25"/>
        <end position="37"/>
    </location>
</feature>